<evidence type="ECO:0000259" key="5">
    <source>
        <dbReference type="PROSITE" id="PS50931"/>
    </source>
</evidence>
<accession>A0ABU5C3Y1</accession>
<comment type="similarity">
    <text evidence="1">Belongs to the LysR transcriptional regulatory family.</text>
</comment>
<evidence type="ECO:0000256" key="3">
    <source>
        <dbReference type="ARBA" id="ARBA00023125"/>
    </source>
</evidence>
<keyword evidence="2" id="KW-0805">Transcription regulation</keyword>
<dbReference type="PANTHER" id="PTHR30419">
    <property type="entry name" value="HTH-TYPE TRANSCRIPTIONAL REGULATOR YBHD"/>
    <property type="match status" value="1"/>
</dbReference>
<dbReference type="EMBL" id="JAWDIP010000003">
    <property type="protein sequence ID" value="MDY0393775.1"/>
    <property type="molecule type" value="Genomic_DNA"/>
</dbReference>
<comment type="caution">
    <text evidence="6">The sequence shown here is derived from an EMBL/GenBank/DDBJ whole genome shotgun (WGS) entry which is preliminary data.</text>
</comment>
<dbReference type="Gene3D" id="3.40.190.290">
    <property type="match status" value="1"/>
</dbReference>
<dbReference type="InterPro" id="IPR005119">
    <property type="entry name" value="LysR_subst-bd"/>
</dbReference>
<reference evidence="6 7" key="1">
    <citation type="submission" date="2023-10" db="EMBL/GenBank/DDBJ databases">
        <title>Virgibacillus halophilus 5B73C genome.</title>
        <authorList>
            <person name="Miliotis G."/>
            <person name="Sengupta P."/>
            <person name="Hameed A."/>
            <person name="Chuvochina M."/>
            <person name="Mcdonagh F."/>
            <person name="Simpson A.C."/>
            <person name="Singh N.K."/>
            <person name="Rekha P.D."/>
            <person name="Raman K."/>
            <person name="Hugenholtz P."/>
            <person name="Venkateswaran K."/>
        </authorList>
    </citation>
    <scope>NUCLEOTIDE SEQUENCE [LARGE SCALE GENOMIC DNA]</scope>
    <source>
        <strain evidence="6 7">5B73C</strain>
    </source>
</reference>
<evidence type="ECO:0000256" key="2">
    <source>
        <dbReference type="ARBA" id="ARBA00023015"/>
    </source>
</evidence>
<dbReference type="CDD" id="cd05466">
    <property type="entry name" value="PBP2_LTTR_substrate"/>
    <property type="match status" value="1"/>
</dbReference>
<evidence type="ECO:0000313" key="6">
    <source>
        <dbReference type="EMBL" id="MDY0393775.1"/>
    </source>
</evidence>
<evidence type="ECO:0000256" key="4">
    <source>
        <dbReference type="ARBA" id="ARBA00023163"/>
    </source>
</evidence>
<evidence type="ECO:0000313" key="7">
    <source>
        <dbReference type="Proteomes" id="UP001281447"/>
    </source>
</evidence>
<dbReference type="Proteomes" id="UP001281447">
    <property type="component" value="Unassembled WGS sequence"/>
</dbReference>
<dbReference type="InterPro" id="IPR000847">
    <property type="entry name" value="LysR_HTH_N"/>
</dbReference>
<organism evidence="6 7">
    <name type="scientific">Tigheibacillus halophilus</name>
    <dbReference type="NCBI Taxonomy" id="361280"/>
    <lineage>
        <taxon>Bacteria</taxon>
        <taxon>Bacillati</taxon>
        <taxon>Bacillota</taxon>
        <taxon>Bacilli</taxon>
        <taxon>Bacillales</taxon>
        <taxon>Bacillaceae</taxon>
        <taxon>Tigheibacillus</taxon>
    </lineage>
</organism>
<dbReference type="PROSITE" id="PS50931">
    <property type="entry name" value="HTH_LYSR"/>
    <property type="match status" value="1"/>
</dbReference>
<keyword evidence="7" id="KW-1185">Reference proteome</keyword>
<dbReference type="InterPro" id="IPR036388">
    <property type="entry name" value="WH-like_DNA-bd_sf"/>
</dbReference>
<dbReference type="SUPFAM" id="SSF53850">
    <property type="entry name" value="Periplasmic binding protein-like II"/>
    <property type="match status" value="1"/>
</dbReference>
<dbReference type="InterPro" id="IPR050950">
    <property type="entry name" value="HTH-type_LysR_regulators"/>
</dbReference>
<sequence>MNIQELRCFEAVSRNKKFILAAEELHISQPALSNTIKRLEKKVGYKLLERSTKELSLTELGQVFNNHVCHLLSQFDNTVDDLEQIKISGGGKLKIGIIESSRYLMPQIIKQFKQVYPEIGIQIMEMSPVAIEEALNNYDIHLGITSDIKSDHKLTYSSIKQEQLSLAIPMNHKFANLTSINMIDLQEETLIHSLSGFGIRKIIVDACNTAGFKPHILYETESLELASNLVEIGIGVSVMPDSYLKSNANKRIKIVSFKDNIYKRSVYIAYHSQRYLQSSFHDLILIIKKNYS</sequence>
<dbReference type="Pfam" id="PF00126">
    <property type="entry name" value="HTH_1"/>
    <property type="match status" value="1"/>
</dbReference>
<keyword evidence="4" id="KW-0804">Transcription</keyword>
<evidence type="ECO:0000256" key="1">
    <source>
        <dbReference type="ARBA" id="ARBA00009437"/>
    </source>
</evidence>
<feature type="domain" description="HTH lysR-type" evidence="5">
    <location>
        <begin position="1"/>
        <end position="58"/>
    </location>
</feature>
<dbReference type="Pfam" id="PF03466">
    <property type="entry name" value="LysR_substrate"/>
    <property type="match status" value="1"/>
</dbReference>
<proteinExistence type="inferred from homology"/>
<protein>
    <submittedName>
        <fullName evidence="6">LysR family transcriptional regulator</fullName>
    </submittedName>
</protein>
<dbReference type="PANTHER" id="PTHR30419:SF28">
    <property type="entry name" value="HTH-TYPE TRANSCRIPTIONAL REGULATOR BSDA"/>
    <property type="match status" value="1"/>
</dbReference>
<name>A0ABU5C3Y1_9BACI</name>
<dbReference type="Gene3D" id="1.10.10.10">
    <property type="entry name" value="Winged helix-like DNA-binding domain superfamily/Winged helix DNA-binding domain"/>
    <property type="match status" value="1"/>
</dbReference>
<gene>
    <name evidence="6" type="ORF">RWE15_04065</name>
</gene>
<dbReference type="SUPFAM" id="SSF46785">
    <property type="entry name" value="Winged helix' DNA-binding domain"/>
    <property type="match status" value="1"/>
</dbReference>
<keyword evidence="3" id="KW-0238">DNA-binding</keyword>
<dbReference type="PRINTS" id="PR00039">
    <property type="entry name" value="HTHLYSR"/>
</dbReference>
<dbReference type="InterPro" id="IPR036390">
    <property type="entry name" value="WH_DNA-bd_sf"/>
</dbReference>